<protein>
    <submittedName>
        <fullName evidence="3">Copper amine oxidase N-terminal domain-containing protein</fullName>
    </submittedName>
</protein>
<feature type="signal peptide" evidence="1">
    <location>
        <begin position="1"/>
        <end position="29"/>
    </location>
</feature>
<dbReference type="InterPro" id="IPR036582">
    <property type="entry name" value="Mao_N_sf"/>
</dbReference>
<evidence type="ECO:0000256" key="1">
    <source>
        <dbReference type="SAM" id="SignalP"/>
    </source>
</evidence>
<gene>
    <name evidence="3" type="ORF">E6C55_09570</name>
</gene>
<keyword evidence="4" id="KW-1185">Reference proteome</keyword>
<dbReference type="Pfam" id="PF07833">
    <property type="entry name" value="Cu_amine_oxidN1"/>
    <property type="match status" value="1"/>
</dbReference>
<keyword evidence="1" id="KW-0732">Signal</keyword>
<name>A0A4S4BZJ3_9BACL</name>
<dbReference type="Proteomes" id="UP000310636">
    <property type="component" value="Unassembled WGS sequence"/>
</dbReference>
<dbReference type="RefSeq" id="WP_136369566.1">
    <property type="nucleotide sequence ID" value="NZ_SSOB01000010.1"/>
</dbReference>
<dbReference type="SUPFAM" id="SSF55383">
    <property type="entry name" value="Copper amine oxidase, domain N"/>
    <property type="match status" value="2"/>
</dbReference>
<feature type="domain" description="Copper amine oxidase-like N-terminal" evidence="2">
    <location>
        <begin position="62"/>
        <end position="157"/>
    </location>
</feature>
<evidence type="ECO:0000313" key="4">
    <source>
        <dbReference type="Proteomes" id="UP000310636"/>
    </source>
</evidence>
<dbReference type="Gene3D" id="3.30.457.10">
    <property type="entry name" value="Copper amine oxidase-like, N-terminal domain"/>
    <property type="match status" value="2"/>
</dbReference>
<accession>A0A4S4BZJ3</accession>
<dbReference type="AlphaFoldDB" id="A0A4S4BZJ3"/>
<organism evidence="3 4">
    <name type="scientific">Cohnella fermenti</name>
    <dbReference type="NCBI Taxonomy" id="2565925"/>
    <lineage>
        <taxon>Bacteria</taxon>
        <taxon>Bacillati</taxon>
        <taxon>Bacillota</taxon>
        <taxon>Bacilli</taxon>
        <taxon>Bacillales</taxon>
        <taxon>Paenibacillaceae</taxon>
        <taxon>Cohnella</taxon>
    </lineage>
</organism>
<reference evidence="3 4" key="1">
    <citation type="submission" date="2019-04" db="EMBL/GenBank/DDBJ databases">
        <title>Cohnella sp. nov. isolated from preserved vegetables.</title>
        <authorList>
            <person name="Lin S.-Y."/>
            <person name="Hung M.-H."/>
            <person name="Young C.-C."/>
        </authorList>
    </citation>
    <scope>NUCLEOTIDE SEQUENCE [LARGE SCALE GENOMIC DNA]</scope>
    <source>
        <strain evidence="3 4">CC-MHH1044</strain>
    </source>
</reference>
<feature type="chain" id="PRO_5020199677" evidence="1">
    <location>
        <begin position="30"/>
        <end position="647"/>
    </location>
</feature>
<dbReference type="OrthoDB" id="1736367at2"/>
<dbReference type="InterPro" id="IPR012854">
    <property type="entry name" value="Cu_amine_oxidase-like_N"/>
</dbReference>
<evidence type="ECO:0000313" key="3">
    <source>
        <dbReference type="EMBL" id="THF80727.1"/>
    </source>
</evidence>
<dbReference type="EMBL" id="SSOB01000010">
    <property type="protein sequence ID" value="THF80727.1"/>
    <property type="molecule type" value="Genomic_DNA"/>
</dbReference>
<evidence type="ECO:0000259" key="2">
    <source>
        <dbReference type="Pfam" id="PF07833"/>
    </source>
</evidence>
<dbReference type="Gene3D" id="3.40.1000.10">
    <property type="entry name" value="Mog1/PsbP, alpha/beta/alpha sandwich"/>
    <property type="match status" value="2"/>
</dbReference>
<comment type="caution">
    <text evidence="3">The sequence shown here is derived from an EMBL/GenBank/DDBJ whole genome shotgun (WGS) entry which is preliminary data.</text>
</comment>
<proteinExistence type="predicted"/>
<sequence>MTALKKIATLFPILLSLALLLGLTAPALAADADSASAGGGITIKLKVGSTEMTVNGSPITITAPFQKDGTTFVPLSVITKSFGATLQLKDNKVITLGYLSHKVVLTIGSKTVWVDGVKSTLVSAPVVVKGVTMVPLRVVEAFGAKVTPNFATKEIVITVATAASSGSSGSSGVSGIDSDAGKTKIGDSYYGWTMNYPTGLVKSYQSSNGDSLEFRDVSKDYYLAILVEDETNELSASEIRETIETYFFEKEALMSFEPATQTGKAYSKAVSKDSSTGYFYQYRSYLANDRLYTIVFGKKTTSAADLEKEAGILDSFKTSFDPKDTKVKDLTAVKDGQISFAHEEFGMSVKLPVDWWQDEDEVSYPSYYSADQDAYLYTKVTSLVSGDTLEKWADRRMERLKQLFNTPYFKEIERKNVTWNGQPAIILKISYSNDTKTWSDEYQLFSLTGKHRFYAEYSYSQSKKDIYEPMADRILNSIRIDSDAIEDNIGYIEDTTDLFDATATTTKTSKKYGYSLALPRHWTGISKDFESDFVQYSDFGSSFALGIIEQPSASVSQIAQIYMQQQQQQESVTGFKQLEYGSTTVAGQSATRIVYEMELSGVPYRNTVTVFEHGGNVYILLTAYNVASGTAYTIDLLNKVVQSFAFQ</sequence>